<dbReference type="AlphaFoldDB" id="U9UGD3"/>
<protein>
    <submittedName>
        <fullName evidence="1">Uncharacterized protein</fullName>
    </submittedName>
</protein>
<sequence>MMRFILNHSTSHSSDDAFVIWIKIVLSATSAIKAEKQNDFAGVDADRFKLWKVEIPGDHIDPLSNLSLESCWQ</sequence>
<accession>U9UGD3</accession>
<proteinExistence type="predicted"/>
<name>U9UGD3_RHIID</name>
<dbReference type="HOGENOM" id="CLU_2706085_0_0_1"/>
<evidence type="ECO:0000313" key="1">
    <source>
        <dbReference type="EMBL" id="ESA19460.1"/>
    </source>
</evidence>
<reference evidence="1" key="1">
    <citation type="submission" date="2013-07" db="EMBL/GenBank/DDBJ databases">
        <title>The genome of an arbuscular mycorrhizal fungus provides insights into the evolution of the oldest plant symbiosis.</title>
        <authorList>
            <consortium name="DOE Joint Genome Institute"/>
            <person name="Tisserant E."/>
            <person name="Malbreil M."/>
            <person name="Kuo A."/>
            <person name="Kohler A."/>
            <person name="Symeonidi A."/>
            <person name="Balestrini R."/>
            <person name="Charron P."/>
            <person name="Duensing N."/>
            <person name="Frei-dit-Frey N."/>
            <person name="Gianinazzi-Pearson V."/>
            <person name="Gilbert B."/>
            <person name="Handa Y."/>
            <person name="Hijri M."/>
            <person name="Kaul R."/>
            <person name="Kawaguchi M."/>
            <person name="Krajinski F."/>
            <person name="Lammers P."/>
            <person name="Lapierre D."/>
            <person name="Masclaux F.G."/>
            <person name="Murat C."/>
            <person name="Morin E."/>
            <person name="Ndikumana S."/>
            <person name="Pagni M."/>
            <person name="Petitpierre D."/>
            <person name="Requena N."/>
            <person name="Rosikiewicz P."/>
            <person name="Riley R."/>
            <person name="Saito K."/>
            <person name="San Clemente H."/>
            <person name="Shapiro H."/>
            <person name="van Tuinen D."/>
            <person name="Becard G."/>
            <person name="Bonfante P."/>
            <person name="Paszkowski U."/>
            <person name="Shachar-Hill Y."/>
            <person name="Young J.P."/>
            <person name="Sanders I.R."/>
            <person name="Henrissat B."/>
            <person name="Rensing S.A."/>
            <person name="Grigoriev I.V."/>
            <person name="Corradi N."/>
            <person name="Roux C."/>
            <person name="Martin F."/>
        </authorList>
    </citation>
    <scope>NUCLEOTIDE SEQUENCE</scope>
    <source>
        <strain evidence="1">DAOM 197198</strain>
    </source>
</reference>
<organism evidence="1">
    <name type="scientific">Rhizophagus irregularis (strain DAOM 181602 / DAOM 197198 / MUCL 43194)</name>
    <name type="common">Arbuscular mycorrhizal fungus</name>
    <name type="synonym">Glomus intraradices</name>
    <dbReference type="NCBI Taxonomy" id="747089"/>
    <lineage>
        <taxon>Eukaryota</taxon>
        <taxon>Fungi</taxon>
        <taxon>Fungi incertae sedis</taxon>
        <taxon>Mucoromycota</taxon>
        <taxon>Glomeromycotina</taxon>
        <taxon>Glomeromycetes</taxon>
        <taxon>Glomerales</taxon>
        <taxon>Glomeraceae</taxon>
        <taxon>Rhizophagus</taxon>
    </lineage>
</organism>
<gene>
    <name evidence="1" type="ORF">GLOINDRAFT_19563</name>
</gene>
<dbReference type="EMBL" id="KI278238">
    <property type="protein sequence ID" value="ESA19460.1"/>
    <property type="molecule type" value="Genomic_DNA"/>
</dbReference>